<name>A0A3M8C758_9BACL</name>
<dbReference type="GO" id="GO:0016787">
    <property type="term" value="F:hydrolase activity"/>
    <property type="evidence" value="ECO:0007669"/>
    <property type="project" value="UniProtKB-KW"/>
</dbReference>
<protein>
    <submittedName>
        <fullName evidence="3">Serine hydrolase</fullName>
    </submittedName>
</protein>
<dbReference type="InterPro" id="IPR001466">
    <property type="entry name" value="Beta-lactam-related"/>
</dbReference>
<dbReference type="AlphaFoldDB" id="A0A3M8C758"/>
<reference evidence="3 4" key="1">
    <citation type="submission" date="2018-10" db="EMBL/GenBank/DDBJ databases">
        <title>Phylogenomics of Brevibacillus.</title>
        <authorList>
            <person name="Dunlap C."/>
        </authorList>
    </citation>
    <scope>NUCLEOTIDE SEQUENCE [LARGE SCALE GENOMIC DNA]</scope>
    <source>
        <strain evidence="3 4">JCM 12215</strain>
    </source>
</reference>
<dbReference type="Gene3D" id="3.40.710.10">
    <property type="entry name" value="DD-peptidase/beta-lactamase superfamily"/>
    <property type="match status" value="1"/>
</dbReference>
<keyword evidence="1 3" id="KW-0378">Hydrolase</keyword>
<dbReference type="PANTHER" id="PTHR43283">
    <property type="entry name" value="BETA-LACTAMASE-RELATED"/>
    <property type="match status" value="1"/>
</dbReference>
<evidence type="ECO:0000259" key="2">
    <source>
        <dbReference type="Pfam" id="PF00144"/>
    </source>
</evidence>
<dbReference type="SUPFAM" id="SSF56601">
    <property type="entry name" value="beta-lactamase/transpeptidase-like"/>
    <property type="match status" value="1"/>
</dbReference>
<dbReference type="Proteomes" id="UP000282028">
    <property type="component" value="Unassembled WGS sequence"/>
</dbReference>
<evidence type="ECO:0000256" key="1">
    <source>
        <dbReference type="ARBA" id="ARBA00022801"/>
    </source>
</evidence>
<accession>A0A3M8C758</accession>
<dbReference type="PANTHER" id="PTHR43283:SF11">
    <property type="entry name" value="BETA-LACTAMASE-RELATED DOMAIN-CONTAINING PROTEIN"/>
    <property type="match status" value="1"/>
</dbReference>
<feature type="domain" description="Beta-lactamase-related" evidence="2">
    <location>
        <begin position="17"/>
        <end position="388"/>
    </location>
</feature>
<evidence type="ECO:0000313" key="4">
    <source>
        <dbReference type="Proteomes" id="UP000282028"/>
    </source>
</evidence>
<dbReference type="Pfam" id="PF00144">
    <property type="entry name" value="Beta-lactamase"/>
    <property type="match status" value="1"/>
</dbReference>
<gene>
    <name evidence="3" type="ORF">EDM52_14870</name>
</gene>
<comment type="caution">
    <text evidence="3">The sequence shown here is derived from an EMBL/GenBank/DDBJ whole genome shotgun (WGS) entry which is preliminary data.</text>
</comment>
<dbReference type="InterPro" id="IPR050789">
    <property type="entry name" value="Diverse_Enzym_Activities"/>
</dbReference>
<proteinExistence type="predicted"/>
<dbReference type="OrthoDB" id="9770183at2"/>
<evidence type="ECO:0000313" key="3">
    <source>
        <dbReference type="EMBL" id="RNB71522.1"/>
    </source>
</evidence>
<dbReference type="InterPro" id="IPR012338">
    <property type="entry name" value="Beta-lactam/transpept-like"/>
</dbReference>
<organism evidence="3 4">
    <name type="scientific">Brevibacillus invocatus</name>
    <dbReference type="NCBI Taxonomy" id="173959"/>
    <lineage>
        <taxon>Bacteria</taxon>
        <taxon>Bacillati</taxon>
        <taxon>Bacillota</taxon>
        <taxon>Bacilli</taxon>
        <taxon>Bacillales</taxon>
        <taxon>Paenibacillaceae</taxon>
        <taxon>Brevibacillus</taxon>
    </lineage>
</organism>
<dbReference type="EMBL" id="RHHR01000028">
    <property type="protein sequence ID" value="RNB71522.1"/>
    <property type="molecule type" value="Genomic_DNA"/>
</dbReference>
<keyword evidence="4" id="KW-1185">Reference proteome</keyword>
<sequence>MDKNAITLQIEKSLDRGIDQKIFPGGAVLLQRKGMSDITVYRGRTGYATDDEPITSDTLYDLASLTKVVVTLPLILLSVQHGKLSLTDSVVTHLPEFGEGPGKSEKEQIKIIHLLTHSSGLPAWRPFFIKGHGKREYLRYIADESLIYKPGENVVYSDLGFMLLGFVLEEIWGEELDALAKRLIFRPSGMTRTTYLPLEQASLKECVIAPAEEGSPFEWNMAKQFLMQLDAVQDPRAEEWRAALDAFSWRKGVIRGHVHDCNAYHGMGGVSGHAGLFSSLEDLSLYMRIWTSADAPVRMDPILRAFAIRAQTGQSVPRRAVGWEASAPGGELAQIAHGCTGGDLLSEQAFGHSGFTGTSIWSDPVRGATLITLTNRVHPVVNTNMNAWRRSHHNVVFGTIQPVGTS</sequence>
<dbReference type="RefSeq" id="WP_122909764.1">
    <property type="nucleotide sequence ID" value="NZ_CBCSBE010000007.1"/>
</dbReference>